<dbReference type="PANTHER" id="PTHR36166:SF1">
    <property type="entry name" value="SRPBCC DOMAIN-CONTAINING PROTEIN"/>
    <property type="match status" value="1"/>
</dbReference>
<evidence type="ECO:0000313" key="1">
    <source>
        <dbReference type="EMBL" id="KAJ4405762.1"/>
    </source>
</evidence>
<dbReference type="AlphaFoldDB" id="A0A9W8ZHH7"/>
<dbReference type="SUPFAM" id="SSF55961">
    <property type="entry name" value="Bet v1-like"/>
    <property type="match status" value="1"/>
</dbReference>
<dbReference type="OrthoDB" id="509124at2759"/>
<comment type="caution">
    <text evidence="1">The sequence shown here is derived from an EMBL/GenBank/DDBJ whole genome shotgun (WGS) entry which is preliminary data.</text>
</comment>
<dbReference type="InterPro" id="IPR023393">
    <property type="entry name" value="START-like_dom_sf"/>
</dbReference>
<dbReference type="EMBL" id="JAPEVA010000032">
    <property type="protein sequence ID" value="KAJ4405762.1"/>
    <property type="molecule type" value="Genomic_DNA"/>
</dbReference>
<gene>
    <name evidence="1" type="ORF">N0V91_005069</name>
</gene>
<dbReference type="CDD" id="cd07822">
    <property type="entry name" value="SRPBCC_4"/>
    <property type="match status" value="1"/>
</dbReference>
<dbReference type="Gene3D" id="3.30.530.20">
    <property type="match status" value="1"/>
</dbReference>
<sequence>MSNVLRVTTEINARPEAVRAKKFLDFAALPSYSKFFESVTSPKPGMELEKGDKVTVKIANSPAFPGKIETNTPTLFSWTGSLPLIFTGTHSFHWTPSQTTPGGTTFTQEEVFSGLLGGLYGDGAIARSAGMKEKTRKGWEGFNADLKRAVEAEVGK</sequence>
<dbReference type="PANTHER" id="PTHR36166">
    <property type="entry name" value="CHROMOSOME 9, WHOLE GENOME SHOTGUN SEQUENCE"/>
    <property type="match status" value="1"/>
</dbReference>
<keyword evidence="2" id="KW-1185">Reference proteome</keyword>
<accession>A0A9W8ZHH7</accession>
<reference evidence="1" key="1">
    <citation type="submission" date="2022-10" db="EMBL/GenBank/DDBJ databases">
        <title>Tapping the CABI collections for fungal endophytes: first genome assemblies for Collariella, Neodidymelliopsis, Ascochyta clinopodiicola, Didymella pomorum, Didymosphaeria variabile, Neocosmospora piperis and Neocucurbitaria cava.</title>
        <authorList>
            <person name="Hill R."/>
        </authorList>
    </citation>
    <scope>NUCLEOTIDE SEQUENCE</scope>
    <source>
        <strain evidence="1">IMI 355091</strain>
    </source>
</reference>
<evidence type="ECO:0008006" key="3">
    <source>
        <dbReference type="Google" id="ProtNLM"/>
    </source>
</evidence>
<organism evidence="1 2">
    <name type="scientific">Didymella pomorum</name>
    <dbReference type="NCBI Taxonomy" id="749634"/>
    <lineage>
        <taxon>Eukaryota</taxon>
        <taxon>Fungi</taxon>
        <taxon>Dikarya</taxon>
        <taxon>Ascomycota</taxon>
        <taxon>Pezizomycotina</taxon>
        <taxon>Dothideomycetes</taxon>
        <taxon>Pleosporomycetidae</taxon>
        <taxon>Pleosporales</taxon>
        <taxon>Pleosporineae</taxon>
        <taxon>Didymellaceae</taxon>
        <taxon>Didymella</taxon>
    </lineage>
</organism>
<protein>
    <recommendedName>
        <fullName evidence="3">SRPBCC domain-containing protein</fullName>
    </recommendedName>
</protein>
<name>A0A9W8ZHH7_9PLEO</name>
<evidence type="ECO:0000313" key="2">
    <source>
        <dbReference type="Proteomes" id="UP001140510"/>
    </source>
</evidence>
<dbReference type="Proteomes" id="UP001140510">
    <property type="component" value="Unassembled WGS sequence"/>
</dbReference>
<proteinExistence type="predicted"/>